<evidence type="ECO:0000313" key="12">
    <source>
        <dbReference type="Proteomes" id="UP000594979"/>
    </source>
</evidence>
<dbReference type="KEGG" id="bcau:I6G59_03615"/>
<dbReference type="InterPro" id="IPR036388">
    <property type="entry name" value="WH-like_DNA-bd_sf"/>
</dbReference>
<dbReference type="SMART" id="SM01134">
    <property type="entry name" value="DeoRC"/>
    <property type="match status" value="1"/>
</dbReference>
<dbReference type="InterPro" id="IPR014036">
    <property type="entry name" value="DeoR-like_C"/>
</dbReference>
<evidence type="ECO:0000256" key="1">
    <source>
        <dbReference type="ARBA" id="ARBA00023015"/>
    </source>
</evidence>
<evidence type="ECO:0000313" key="7">
    <source>
        <dbReference type="EMBL" id="QPS34433.1"/>
    </source>
</evidence>
<dbReference type="RefSeq" id="WP_009376807.1">
    <property type="nucleotide sequence ID" value="NZ_CAACXN010000010.1"/>
</dbReference>
<evidence type="ECO:0000259" key="4">
    <source>
        <dbReference type="PROSITE" id="PS51000"/>
    </source>
</evidence>
<evidence type="ECO:0000313" key="5">
    <source>
        <dbReference type="EMBL" id="KZE17650.1"/>
    </source>
</evidence>
<evidence type="ECO:0000313" key="6">
    <source>
        <dbReference type="EMBL" id="PAK94731.1"/>
    </source>
</evidence>
<evidence type="ECO:0000256" key="2">
    <source>
        <dbReference type="ARBA" id="ARBA00023125"/>
    </source>
</evidence>
<dbReference type="Proteomes" id="UP000594979">
    <property type="component" value="Chromosome"/>
</dbReference>
<dbReference type="GO" id="GO:0003700">
    <property type="term" value="F:DNA-binding transcription factor activity"/>
    <property type="evidence" value="ECO:0007669"/>
    <property type="project" value="InterPro"/>
</dbReference>
<sequence>MRYERLNAVLELLAENDHMSVNELADRLAVSTATVRRDLDHLSAQQLLTRTRGGAVSSGVADLPIKYKSAQRANEKERIGSLSASLVKPGMTVGMNGGTTVSETAQALAQRADLVHHTYDSRLTVVTNAVNIANLLTVRQHIKLVVAGGVARPQSNELIGPIAYDVISQLNLDLVFLGVDGVALGYGATTHDEGEASINGVLASRAKQVVVVADSSKIGKSAFVRICPLEDIDVLVTDEDADPEAVAELTAAGVEVLLA</sequence>
<reference evidence="5" key="2">
    <citation type="submission" date="2016-01" db="EMBL/GenBank/DDBJ databases">
        <authorList>
            <person name="Hong K.W."/>
        </authorList>
    </citation>
    <scope>NUCLEOTIDE SEQUENCE</scope>
    <source>
        <strain evidence="5">M40</strain>
    </source>
</reference>
<dbReference type="STRING" id="33889.AVW13_13620"/>
<dbReference type="GO" id="GO:0003677">
    <property type="term" value="F:DNA binding"/>
    <property type="evidence" value="ECO:0007669"/>
    <property type="project" value="UniProtKB-KW"/>
</dbReference>
<reference evidence="7 12" key="5">
    <citation type="submission" date="2020-12" db="EMBL/GenBank/DDBJ databases">
        <title>FDA dAtabase for Regulatory Grade micrObial Sequences (FDA-ARGOS): Supporting development and validation of Infectious Disease Dx tests.</title>
        <authorList>
            <person name="Sproer C."/>
            <person name="Gronow S."/>
            <person name="Severitt S."/>
            <person name="Schroder I."/>
            <person name="Tallon L."/>
            <person name="Sadzewicz L."/>
            <person name="Zhao X."/>
            <person name="Boylan J."/>
            <person name="Ott S."/>
            <person name="Bowen H."/>
            <person name="Vavikolanu K."/>
            <person name="Mehta A."/>
            <person name="Aluvathingal J."/>
            <person name="Nadendla S."/>
            <person name="Lowell S."/>
            <person name="Myers T."/>
            <person name="Yan Y."/>
            <person name="Sichtig H."/>
        </authorList>
    </citation>
    <scope>NUCLEOTIDE SEQUENCE [LARGE SCALE GENOMIC DNA]</scope>
    <source>
        <strain evidence="7 12">FDAARGOS_902</strain>
    </source>
</reference>
<dbReference type="Pfam" id="PF00455">
    <property type="entry name" value="DeoRC"/>
    <property type="match status" value="1"/>
</dbReference>
<evidence type="ECO:0000313" key="11">
    <source>
        <dbReference type="Proteomes" id="UP000386281"/>
    </source>
</evidence>
<evidence type="ECO:0000256" key="3">
    <source>
        <dbReference type="ARBA" id="ARBA00023163"/>
    </source>
</evidence>
<dbReference type="SUPFAM" id="SSF46785">
    <property type="entry name" value="Winged helix' DNA-binding domain"/>
    <property type="match status" value="1"/>
</dbReference>
<gene>
    <name evidence="8" type="primary">glpR_2</name>
    <name evidence="5" type="ORF">AVW13_13620</name>
    <name evidence="6" type="ORF">B8X04_13170</name>
    <name evidence="7" type="ORF">I6G59_03615</name>
    <name evidence="8" type="ORF">NCTC12391_00617</name>
</gene>
<dbReference type="InterPro" id="IPR050313">
    <property type="entry name" value="Carb_Metab_HTH_regulators"/>
</dbReference>
<dbReference type="PROSITE" id="PS51000">
    <property type="entry name" value="HTH_DEOR_2"/>
    <property type="match status" value="1"/>
</dbReference>
<keyword evidence="1" id="KW-0805">Transcription regulation</keyword>
<reference evidence="9" key="1">
    <citation type="submission" date="2016-01" db="EMBL/GenBank/DDBJ databases">
        <title>Draft genome of Chromobacterium sp. F49.</title>
        <authorList>
            <person name="Hong K.W."/>
        </authorList>
    </citation>
    <scope>NUCLEOTIDE SEQUENCE [LARGE SCALE GENOMIC DNA]</scope>
    <source>
        <strain evidence="9">M40</strain>
    </source>
</reference>
<dbReference type="InterPro" id="IPR018356">
    <property type="entry name" value="Tscrpt_reg_HTH_DeoR_CS"/>
</dbReference>
<evidence type="ECO:0000313" key="8">
    <source>
        <dbReference type="EMBL" id="VEW11072.1"/>
    </source>
</evidence>
<reference evidence="6 10" key="3">
    <citation type="submission" date="2017-04" db="EMBL/GenBank/DDBJ databases">
        <title>Kefir bacterial isolates.</title>
        <authorList>
            <person name="Kim Y."/>
            <person name="Blasche S."/>
            <person name="Patil K.R."/>
        </authorList>
    </citation>
    <scope>NUCLEOTIDE SEQUENCE [LARGE SCALE GENOMIC DNA]</scope>
    <source>
        <strain evidence="6 10">OG2</strain>
    </source>
</reference>
<evidence type="ECO:0000313" key="9">
    <source>
        <dbReference type="Proteomes" id="UP000076612"/>
    </source>
</evidence>
<keyword evidence="2" id="KW-0238">DNA-binding</keyword>
<dbReference type="Proteomes" id="UP000216867">
    <property type="component" value="Unassembled WGS sequence"/>
</dbReference>
<keyword evidence="3" id="KW-0804">Transcription</keyword>
<dbReference type="PROSITE" id="PS00894">
    <property type="entry name" value="HTH_DEOR_1"/>
    <property type="match status" value="1"/>
</dbReference>
<organism evidence="6 10">
    <name type="scientific">Brevibacterium casei</name>
    <dbReference type="NCBI Taxonomy" id="33889"/>
    <lineage>
        <taxon>Bacteria</taxon>
        <taxon>Bacillati</taxon>
        <taxon>Actinomycetota</taxon>
        <taxon>Actinomycetes</taxon>
        <taxon>Micrococcales</taxon>
        <taxon>Brevibacteriaceae</taxon>
        <taxon>Brevibacterium</taxon>
    </lineage>
</organism>
<dbReference type="InterPro" id="IPR036390">
    <property type="entry name" value="WH_DNA-bd_sf"/>
</dbReference>
<evidence type="ECO:0000313" key="10">
    <source>
        <dbReference type="Proteomes" id="UP000216867"/>
    </source>
</evidence>
<accession>A0A165DR65</accession>
<name>A0A165DR65_9MICO</name>
<dbReference type="Proteomes" id="UP000386281">
    <property type="component" value="Unassembled WGS sequence"/>
</dbReference>
<dbReference type="EMBL" id="NCWY01000012">
    <property type="protein sequence ID" value="PAK94731.1"/>
    <property type="molecule type" value="Genomic_DNA"/>
</dbReference>
<dbReference type="SMART" id="SM00420">
    <property type="entry name" value="HTH_DEOR"/>
    <property type="match status" value="1"/>
</dbReference>
<dbReference type="PANTHER" id="PTHR30363:SF44">
    <property type="entry name" value="AGA OPERON TRANSCRIPTIONAL REPRESSOR-RELATED"/>
    <property type="match status" value="1"/>
</dbReference>
<dbReference type="EMBL" id="CAACXN010000010">
    <property type="protein sequence ID" value="VEW11072.1"/>
    <property type="molecule type" value="Genomic_DNA"/>
</dbReference>
<dbReference type="EMBL" id="LQQR01000026">
    <property type="protein sequence ID" value="KZE17650.1"/>
    <property type="molecule type" value="Genomic_DNA"/>
</dbReference>
<dbReference type="Proteomes" id="UP000076612">
    <property type="component" value="Unassembled WGS sequence"/>
</dbReference>
<dbReference type="InterPro" id="IPR001034">
    <property type="entry name" value="DeoR_HTH"/>
</dbReference>
<dbReference type="PRINTS" id="PR00037">
    <property type="entry name" value="HTHLACR"/>
</dbReference>
<dbReference type="Gene3D" id="3.40.50.1360">
    <property type="match status" value="1"/>
</dbReference>
<protein>
    <submittedName>
        <fullName evidence="6">Alkaline phosphatase</fullName>
    </submittedName>
    <submittedName>
        <fullName evidence="7">DeoR/GlpR transcriptional regulator</fullName>
    </submittedName>
    <submittedName>
        <fullName evidence="8">Glycerol-3-phosphate regulon repressor</fullName>
    </submittedName>
</protein>
<proteinExistence type="predicted"/>
<dbReference type="AlphaFoldDB" id="A0A165DR65"/>
<dbReference type="PANTHER" id="PTHR30363">
    <property type="entry name" value="HTH-TYPE TRANSCRIPTIONAL REGULATOR SRLR-RELATED"/>
    <property type="match status" value="1"/>
</dbReference>
<dbReference type="SUPFAM" id="SSF100950">
    <property type="entry name" value="NagB/RpiA/CoA transferase-like"/>
    <property type="match status" value="1"/>
</dbReference>
<dbReference type="Pfam" id="PF08220">
    <property type="entry name" value="HTH_DeoR"/>
    <property type="match status" value="1"/>
</dbReference>
<dbReference type="EMBL" id="CP065682">
    <property type="protein sequence ID" value="QPS34433.1"/>
    <property type="molecule type" value="Genomic_DNA"/>
</dbReference>
<reference evidence="8 11" key="4">
    <citation type="submission" date="2019-02" db="EMBL/GenBank/DDBJ databases">
        <authorList>
            <consortium name="Pathogen Informatics"/>
        </authorList>
    </citation>
    <scope>NUCLEOTIDE SEQUENCE [LARGE SCALE GENOMIC DNA]</scope>
    <source>
        <strain evidence="8 11">3012STDY7078520</strain>
    </source>
</reference>
<dbReference type="Gene3D" id="1.10.10.10">
    <property type="entry name" value="Winged helix-like DNA-binding domain superfamily/Winged helix DNA-binding domain"/>
    <property type="match status" value="1"/>
</dbReference>
<feature type="domain" description="HTH deoR-type" evidence="4">
    <location>
        <begin position="2"/>
        <end position="57"/>
    </location>
</feature>
<dbReference type="InterPro" id="IPR037171">
    <property type="entry name" value="NagB/RpiA_transferase-like"/>
</dbReference>